<keyword evidence="1" id="KW-0812">Transmembrane</keyword>
<evidence type="ECO:0000313" key="2">
    <source>
        <dbReference type="EMBL" id="GGO58904.1"/>
    </source>
</evidence>
<organism evidence="2 3">
    <name type="scientific">Streptomyces lasiicapitis</name>
    <dbReference type="NCBI Taxonomy" id="1923961"/>
    <lineage>
        <taxon>Bacteria</taxon>
        <taxon>Bacillati</taxon>
        <taxon>Actinomycetota</taxon>
        <taxon>Actinomycetes</taxon>
        <taxon>Kitasatosporales</taxon>
        <taxon>Streptomycetaceae</taxon>
        <taxon>Streptomyces</taxon>
    </lineage>
</organism>
<gene>
    <name evidence="2" type="ORF">GCM10012286_79280</name>
</gene>
<evidence type="ECO:0000256" key="1">
    <source>
        <dbReference type="SAM" id="Phobius"/>
    </source>
</evidence>
<feature type="transmembrane region" description="Helical" evidence="1">
    <location>
        <begin position="20"/>
        <end position="37"/>
    </location>
</feature>
<sequence length="66" mass="7029">MEQYLRLHPVRAPVRVSDSMNISAFIAVLATGVILVLVGHTPVAGVAAVGLMATAAYKAWNARRIN</sequence>
<comment type="caution">
    <text evidence="2">The sequence shown here is derived from an EMBL/GenBank/DDBJ whole genome shotgun (WGS) entry which is preliminary data.</text>
</comment>
<evidence type="ECO:0000313" key="3">
    <source>
        <dbReference type="Proteomes" id="UP000656881"/>
    </source>
</evidence>
<reference evidence="3" key="1">
    <citation type="journal article" date="2019" name="Int. J. Syst. Evol. Microbiol.">
        <title>The Global Catalogue of Microorganisms (GCM) 10K type strain sequencing project: providing services to taxonomists for standard genome sequencing and annotation.</title>
        <authorList>
            <consortium name="The Broad Institute Genomics Platform"/>
            <consortium name="The Broad Institute Genome Sequencing Center for Infectious Disease"/>
            <person name="Wu L."/>
            <person name="Ma J."/>
        </authorList>
    </citation>
    <scope>NUCLEOTIDE SEQUENCE [LARGE SCALE GENOMIC DNA]</scope>
    <source>
        <strain evidence="3">CGMCC 4.7349</strain>
    </source>
</reference>
<protein>
    <submittedName>
        <fullName evidence="2">Uncharacterized protein</fullName>
    </submittedName>
</protein>
<dbReference type="RefSeq" id="WP_189177548.1">
    <property type="nucleotide sequence ID" value="NZ_BMNG01000026.1"/>
</dbReference>
<dbReference type="Proteomes" id="UP000656881">
    <property type="component" value="Unassembled WGS sequence"/>
</dbReference>
<proteinExistence type="predicted"/>
<keyword evidence="1" id="KW-0472">Membrane</keyword>
<name>A0ABQ2MW39_9ACTN</name>
<accession>A0ABQ2MW39</accession>
<keyword evidence="1" id="KW-1133">Transmembrane helix</keyword>
<keyword evidence="3" id="KW-1185">Reference proteome</keyword>
<dbReference type="EMBL" id="BMNG01000026">
    <property type="protein sequence ID" value="GGO58904.1"/>
    <property type="molecule type" value="Genomic_DNA"/>
</dbReference>